<evidence type="ECO:0000313" key="3">
    <source>
        <dbReference type="Proteomes" id="UP000030764"/>
    </source>
</evidence>
<dbReference type="EMBL" id="KL367489">
    <property type="protein sequence ID" value="KFD70209.1"/>
    <property type="molecule type" value="Genomic_DNA"/>
</dbReference>
<organism evidence="1 3">
    <name type="scientific">Trichuris suis</name>
    <name type="common">pig whipworm</name>
    <dbReference type="NCBI Taxonomy" id="68888"/>
    <lineage>
        <taxon>Eukaryota</taxon>
        <taxon>Metazoa</taxon>
        <taxon>Ecdysozoa</taxon>
        <taxon>Nematoda</taxon>
        <taxon>Enoplea</taxon>
        <taxon>Dorylaimia</taxon>
        <taxon>Trichinellida</taxon>
        <taxon>Trichuridae</taxon>
        <taxon>Trichuris</taxon>
    </lineage>
</organism>
<reference evidence="1 3" key="1">
    <citation type="journal article" date="2014" name="Nat. Genet.">
        <title>Genome and transcriptome of the porcine whipworm Trichuris suis.</title>
        <authorList>
            <person name="Jex A.R."/>
            <person name="Nejsum P."/>
            <person name="Schwarz E.M."/>
            <person name="Hu L."/>
            <person name="Young N.D."/>
            <person name="Hall R.S."/>
            <person name="Korhonen P.K."/>
            <person name="Liao S."/>
            <person name="Thamsborg S."/>
            <person name="Xia J."/>
            <person name="Xu P."/>
            <person name="Wang S."/>
            <person name="Scheerlinck J.P."/>
            <person name="Hofmann A."/>
            <person name="Sternberg P.W."/>
            <person name="Wang J."/>
            <person name="Gasser R.B."/>
        </authorList>
    </citation>
    <scope>NUCLEOTIDE SEQUENCE [LARGE SCALE GENOMIC DNA]</scope>
    <source>
        <strain evidence="2">DCEP-RM93F</strain>
        <strain evidence="1">DCEP-RM93M</strain>
    </source>
</reference>
<dbReference type="Proteomes" id="UP000030758">
    <property type="component" value="Unassembled WGS sequence"/>
</dbReference>
<accession>A0A085MF63</accession>
<dbReference type="AlphaFoldDB" id="A0A085MF63"/>
<dbReference type="Proteomes" id="UP000030764">
    <property type="component" value="Unassembled WGS sequence"/>
</dbReference>
<keyword evidence="3" id="KW-1185">Reference proteome</keyword>
<evidence type="ECO:0000313" key="2">
    <source>
        <dbReference type="EMBL" id="KFD70209.1"/>
    </source>
</evidence>
<evidence type="ECO:0000313" key="1">
    <source>
        <dbReference type="EMBL" id="KFD55859.1"/>
    </source>
</evidence>
<sequence length="81" mass="9323">MPSNSSKGHLQHFKELFDVSLKTQLLCHLDFMATKIYDVVPLIQRNRRGLQEPFAHTAFNQQDNAEIFNGGLIESYLDNET</sequence>
<gene>
    <name evidence="1" type="ORF">M513_03298</name>
    <name evidence="2" type="ORF">M514_03298</name>
</gene>
<proteinExistence type="predicted"/>
<dbReference type="EMBL" id="KL363197">
    <property type="protein sequence ID" value="KFD55859.1"/>
    <property type="molecule type" value="Genomic_DNA"/>
</dbReference>
<name>A0A085MF63_9BILA</name>
<protein>
    <submittedName>
        <fullName evidence="1">Uncharacterized protein</fullName>
    </submittedName>
</protein>